<dbReference type="Proteomes" id="UP001302494">
    <property type="component" value="Chromosome"/>
</dbReference>
<evidence type="ECO:0000256" key="1">
    <source>
        <dbReference type="SAM" id="Phobius"/>
    </source>
</evidence>
<name>A0AA96K1A3_9BACT</name>
<protein>
    <submittedName>
        <fullName evidence="2">DUF3147 domain-containing protein</fullName>
    </submittedName>
</protein>
<evidence type="ECO:0000313" key="2">
    <source>
        <dbReference type="EMBL" id="WNM60479.1"/>
    </source>
</evidence>
<accession>A0AA96K1A3</accession>
<dbReference type="AlphaFoldDB" id="A0AA96K1A3"/>
<proteinExistence type="predicted"/>
<feature type="transmembrane region" description="Helical" evidence="1">
    <location>
        <begin position="7"/>
        <end position="25"/>
    </location>
</feature>
<dbReference type="EMBL" id="CP116968">
    <property type="protein sequence ID" value="WNM60479.1"/>
    <property type="molecule type" value="Genomic_DNA"/>
</dbReference>
<keyword evidence="3" id="KW-1185">Reference proteome</keyword>
<feature type="transmembrane region" description="Helical" evidence="1">
    <location>
        <begin position="31"/>
        <end position="54"/>
    </location>
</feature>
<keyword evidence="1" id="KW-1133">Transmembrane helix</keyword>
<reference evidence="2 3" key="1">
    <citation type="submission" date="2023-01" db="EMBL/GenBank/DDBJ databases">
        <title>Cultivation and genomic characterization of new, ubiquitous marine nitrite-oxidizing bacteria from the Nitrospirales.</title>
        <authorList>
            <person name="Mueller A.J."/>
            <person name="Daebeler A."/>
            <person name="Herbold C.W."/>
            <person name="Kirkegaard R.H."/>
            <person name="Daims H."/>
        </authorList>
    </citation>
    <scope>NUCLEOTIDE SEQUENCE [LARGE SCALE GENOMIC DNA]</scope>
    <source>
        <strain evidence="2 3">DK</strain>
    </source>
</reference>
<organism evidence="2 3">
    <name type="scientific">Candidatus Nitrospira neomarina</name>
    <dbReference type="NCBI Taxonomy" id="3020899"/>
    <lineage>
        <taxon>Bacteria</taxon>
        <taxon>Pseudomonadati</taxon>
        <taxon>Nitrospirota</taxon>
        <taxon>Nitrospiria</taxon>
        <taxon>Nitrospirales</taxon>
        <taxon>Nitrospiraceae</taxon>
        <taxon>Nitrospira</taxon>
    </lineage>
</organism>
<gene>
    <name evidence="2" type="ORF">PQG83_11970</name>
</gene>
<keyword evidence="1" id="KW-0472">Membrane</keyword>
<evidence type="ECO:0000313" key="3">
    <source>
        <dbReference type="Proteomes" id="UP001302494"/>
    </source>
</evidence>
<feature type="transmembrane region" description="Helical" evidence="1">
    <location>
        <begin position="90"/>
        <end position="111"/>
    </location>
</feature>
<feature type="transmembrane region" description="Helical" evidence="1">
    <location>
        <begin position="66"/>
        <end position="84"/>
    </location>
</feature>
<dbReference type="RefSeq" id="WP_312741260.1">
    <property type="nucleotide sequence ID" value="NZ_CP116968.1"/>
</dbReference>
<sequence length="113" mass="12180">MSEWVRYGLYFVLGGTLVSVSTYLGSHGRGFLAALASTLPVISGVTFILIFINAGSAPTISFAKHMIWLSPPWFMYVGTMIAFVPKLGFWPAYGLAIGIYLAGVGLTRLLLTS</sequence>
<dbReference type="KEGG" id="nneo:PQG83_11970"/>
<keyword evidence="1" id="KW-0812">Transmembrane</keyword>